<dbReference type="STRING" id="86259.A0A4Z1P8K0"/>
<dbReference type="AlphaFoldDB" id="A0A4Z1P8K0"/>
<accession>A0A4Z1P8K0</accession>
<evidence type="ECO:0000313" key="4">
    <source>
        <dbReference type="Proteomes" id="UP000298493"/>
    </source>
</evidence>
<name>A0A4Z1P8K0_9PEZI</name>
<dbReference type="EMBL" id="SNSC02000007">
    <property type="protein sequence ID" value="TID23139.1"/>
    <property type="molecule type" value="Genomic_DNA"/>
</dbReference>
<organism evidence="3 4">
    <name type="scientific">Venturia nashicola</name>
    <dbReference type="NCBI Taxonomy" id="86259"/>
    <lineage>
        <taxon>Eukaryota</taxon>
        <taxon>Fungi</taxon>
        <taxon>Dikarya</taxon>
        <taxon>Ascomycota</taxon>
        <taxon>Pezizomycotina</taxon>
        <taxon>Dothideomycetes</taxon>
        <taxon>Pleosporomycetidae</taxon>
        <taxon>Venturiales</taxon>
        <taxon>Venturiaceae</taxon>
        <taxon>Venturia</taxon>
    </lineage>
</organism>
<sequence>MRTSIYALALALSVTPITASSCLLGLPDLLGLCPQTTIPKASPLVATTTPIPPPPQTTVDNSPTDQLPPPAPETTTPIVLQTTEPTRPAAIPTDSTPTVAPTVFLSTAAGNTKGPSTTLTVPVPTRDSTTTLLSVVVQTSATVVPSSVSAASVIAGTPSQAVISGSATGSTPAQVTANTAVVKEVGRVVILGALGVVGLLIEELYC</sequence>
<gene>
    <name evidence="3" type="ORF">E6O75_ATG02313</name>
</gene>
<evidence type="ECO:0000256" key="2">
    <source>
        <dbReference type="SAM" id="SignalP"/>
    </source>
</evidence>
<reference evidence="3 4" key="1">
    <citation type="submission" date="2019-04" db="EMBL/GenBank/DDBJ databases">
        <title>High contiguity whole genome sequence and gene annotation resource for two Venturia nashicola isolates.</title>
        <authorList>
            <person name="Prokchorchik M."/>
            <person name="Won K."/>
            <person name="Lee Y."/>
            <person name="Choi E.D."/>
            <person name="Segonzac C."/>
            <person name="Sohn K.H."/>
        </authorList>
    </citation>
    <scope>NUCLEOTIDE SEQUENCE [LARGE SCALE GENOMIC DNA]</scope>
    <source>
        <strain evidence="3 4">PRI2</strain>
    </source>
</reference>
<comment type="caution">
    <text evidence="3">The sequence shown here is derived from an EMBL/GenBank/DDBJ whole genome shotgun (WGS) entry which is preliminary data.</text>
</comment>
<evidence type="ECO:0000313" key="3">
    <source>
        <dbReference type="EMBL" id="TID23139.1"/>
    </source>
</evidence>
<protein>
    <submittedName>
        <fullName evidence="3">Uncharacterized protein</fullName>
    </submittedName>
</protein>
<feature type="signal peptide" evidence="2">
    <location>
        <begin position="1"/>
        <end position="19"/>
    </location>
</feature>
<keyword evidence="2" id="KW-0732">Signal</keyword>
<dbReference type="Proteomes" id="UP000298493">
    <property type="component" value="Unassembled WGS sequence"/>
</dbReference>
<feature type="region of interest" description="Disordered" evidence="1">
    <location>
        <begin position="48"/>
        <end position="77"/>
    </location>
</feature>
<dbReference type="PROSITE" id="PS51257">
    <property type="entry name" value="PROKAR_LIPOPROTEIN"/>
    <property type="match status" value="1"/>
</dbReference>
<keyword evidence="4" id="KW-1185">Reference proteome</keyword>
<evidence type="ECO:0000256" key="1">
    <source>
        <dbReference type="SAM" id="MobiDB-lite"/>
    </source>
</evidence>
<feature type="chain" id="PRO_5021259356" evidence="2">
    <location>
        <begin position="20"/>
        <end position="206"/>
    </location>
</feature>
<proteinExistence type="predicted"/>